<dbReference type="PANTHER" id="PTHR47926:SF436">
    <property type="entry name" value="PENTATRICOPEPTIDE REPEAT-CONTAINING PROTEIN ELI1, CHLOROPLASTIC-LIKE ISOFORM X2"/>
    <property type="match status" value="1"/>
</dbReference>
<evidence type="ECO:0000256" key="1">
    <source>
        <dbReference type="ARBA" id="ARBA00022737"/>
    </source>
</evidence>
<dbReference type="Proteomes" id="UP001189122">
    <property type="component" value="Unassembled WGS sequence"/>
</dbReference>
<keyword evidence="1" id="KW-0677">Repeat</keyword>
<dbReference type="InterPro" id="IPR011990">
    <property type="entry name" value="TPR-like_helical_dom_sf"/>
</dbReference>
<dbReference type="AlphaFoldDB" id="A0A7I8IFB9"/>
<dbReference type="InterPro" id="IPR002885">
    <property type="entry name" value="PPR_rpt"/>
</dbReference>
<dbReference type="PANTHER" id="PTHR47926">
    <property type="entry name" value="PENTATRICOPEPTIDE REPEAT-CONTAINING PROTEIN"/>
    <property type="match status" value="1"/>
</dbReference>
<dbReference type="Pfam" id="PF13041">
    <property type="entry name" value="PPR_2"/>
    <property type="match status" value="2"/>
</dbReference>
<evidence type="ECO:0000313" key="3">
    <source>
        <dbReference type="EMBL" id="CAA2616403.1"/>
    </source>
</evidence>
<dbReference type="Pfam" id="PF01535">
    <property type="entry name" value="PPR"/>
    <property type="match status" value="3"/>
</dbReference>
<sequence>MSASAAAPTPAILAFTETASSLDEIRQAHAHMLKTGFINSPYAAGRLVSSAVGLPEAERPAAVAYAHSLFARVGVPSSFIWNTMIRAHTTSGNPAAALLLFRRMLHSPAACTSLQAAEEARQVHAYALKSGLDSDIFVTNTLIHGLASAGFTMEARKLFDRMTHRDHVSYNALISAYKTTETWNFVISGYVKLGLVDEAMELFTAMPVKDVVSWNAIITGLIREGLFYEALALFREMQSSEVRPDGCTLINVVSACAQAGALAQGVWLHAYASKNGLRVDGFLATALVDLYSKGGCIEKALQLFNSALKKDVSTWNSMIYGLGSHGRGEHAILFFRQMLAEGFSPNATTFLSVLSACSHNGLLDEGRRIFYQMHYGCLVDLLGRAGLLKEAEDLIDCVAFKGDASVLWESLLGASVRHGDLARTELAAKRLLDSCPRESSAFVQLSNAYAAMSRWDDARRVRLMMNLKNIRKQPGSSTIVVDGVVHWFLAGSCF</sequence>
<accession>A0A7I8IFB9</accession>
<evidence type="ECO:0000313" key="4">
    <source>
        <dbReference type="Proteomes" id="UP001189122"/>
    </source>
</evidence>
<dbReference type="InterPro" id="IPR046848">
    <property type="entry name" value="E_motif"/>
</dbReference>
<dbReference type="GO" id="GO:0005737">
    <property type="term" value="C:cytoplasm"/>
    <property type="evidence" value="ECO:0007669"/>
    <property type="project" value="UniProtKB-ARBA"/>
</dbReference>
<dbReference type="SUPFAM" id="SSF48452">
    <property type="entry name" value="TPR-like"/>
    <property type="match status" value="1"/>
</dbReference>
<feature type="repeat" description="PPR" evidence="2">
    <location>
        <begin position="135"/>
        <end position="169"/>
    </location>
</feature>
<dbReference type="EMBL" id="LR743589">
    <property type="protein sequence ID" value="CAA2616403.1"/>
    <property type="molecule type" value="Genomic_DNA"/>
</dbReference>
<dbReference type="EMBL" id="CACRZD030000002">
    <property type="protein sequence ID" value="CAA6656085.1"/>
    <property type="molecule type" value="Genomic_DNA"/>
</dbReference>
<dbReference type="InterPro" id="IPR046960">
    <property type="entry name" value="PPR_At4g14850-like_plant"/>
</dbReference>
<gene>
    <name evidence="3" type="ORF">SI7747_02002625</name>
</gene>
<proteinExistence type="predicted"/>
<name>A0A7I8IFB9_SPIIN</name>
<organism evidence="3">
    <name type="scientific">Spirodela intermedia</name>
    <name type="common">Intermediate duckweed</name>
    <dbReference type="NCBI Taxonomy" id="51605"/>
    <lineage>
        <taxon>Eukaryota</taxon>
        <taxon>Viridiplantae</taxon>
        <taxon>Streptophyta</taxon>
        <taxon>Embryophyta</taxon>
        <taxon>Tracheophyta</taxon>
        <taxon>Spermatophyta</taxon>
        <taxon>Magnoliopsida</taxon>
        <taxon>Liliopsida</taxon>
        <taxon>Araceae</taxon>
        <taxon>Lemnoideae</taxon>
        <taxon>Spirodela</taxon>
    </lineage>
</organism>
<dbReference type="Pfam" id="PF20431">
    <property type="entry name" value="E_motif"/>
    <property type="match status" value="1"/>
</dbReference>
<protein>
    <submittedName>
        <fullName evidence="3">Uncharacterized protein</fullName>
    </submittedName>
</protein>
<dbReference type="PROSITE" id="PS51375">
    <property type="entry name" value="PPR"/>
    <property type="match status" value="5"/>
</dbReference>
<dbReference type="GO" id="GO:0016556">
    <property type="term" value="P:mRNA modification"/>
    <property type="evidence" value="ECO:0007669"/>
    <property type="project" value="UniProtKB-ARBA"/>
</dbReference>
<dbReference type="Gene3D" id="1.25.40.10">
    <property type="entry name" value="Tetratricopeptide repeat domain"/>
    <property type="match status" value="4"/>
</dbReference>
<feature type="repeat" description="PPR" evidence="2">
    <location>
        <begin position="77"/>
        <end position="107"/>
    </location>
</feature>
<feature type="repeat" description="PPR" evidence="2">
    <location>
        <begin position="311"/>
        <end position="345"/>
    </location>
</feature>
<dbReference type="FunFam" id="1.25.40.10:FF:000277">
    <property type="entry name" value="Pentatricopeptide repeat-containing protein, mitochondrial"/>
    <property type="match status" value="1"/>
</dbReference>
<keyword evidence="4" id="KW-1185">Reference proteome</keyword>
<feature type="repeat" description="PPR" evidence="2">
    <location>
        <begin position="179"/>
        <end position="209"/>
    </location>
</feature>
<feature type="repeat" description="PPR" evidence="2">
    <location>
        <begin position="210"/>
        <end position="244"/>
    </location>
</feature>
<reference evidence="3 4" key="1">
    <citation type="submission" date="2019-12" db="EMBL/GenBank/DDBJ databases">
        <authorList>
            <person name="Scholz U."/>
            <person name="Mascher M."/>
            <person name="Fiebig A."/>
        </authorList>
    </citation>
    <scope>NUCLEOTIDE SEQUENCE</scope>
</reference>
<dbReference type="NCBIfam" id="TIGR00756">
    <property type="entry name" value="PPR"/>
    <property type="match status" value="5"/>
</dbReference>
<evidence type="ECO:0000256" key="2">
    <source>
        <dbReference type="PROSITE-ProRule" id="PRU00708"/>
    </source>
</evidence>
<dbReference type="GO" id="GO:0003723">
    <property type="term" value="F:RNA binding"/>
    <property type="evidence" value="ECO:0007669"/>
    <property type="project" value="InterPro"/>
</dbReference>